<dbReference type="EMBL" id="QOUI01000005">
    <property type="protein sequence ID" value="RCK69605.1"/>
    <property type="molecule type" value="Genomic_DNA"/>
</dbReference>
<protein>
    <submittedName>
        <fullName evidence="1">Uncharacterized protein</fullName>
    </submittedName>
</protein>
<evidence type="ECO:0000313" key="1">
    <source>
        <dbReference type="EMBL" id="RCK69605.1"/>
    </source>
</evidence>
<organism evidence="1 2">
    <name type="scientific">Desertihabitans brevis</name>
    <dbReference type="NCBI Taxonomy" id="2268447"/>
    <lineage>
        <taxon>Bacteria</taxon>
        <taxon>Bacillati</taxon>
        <taxon>Actinomycetota</taxon>
        <taxon>Actinomycetes</taxon>
        <taxon>Propionibacteriales</taxon>
        <taxon>Propionibacteriaceae</taxon>
        <taxon>Desertihabitans</taxon>
    </lineage>
</organism>
<sequence>MVAARPGLARSFREMEAGGLVPIDHHGHGYYLLVDQHAGDPARKYAVGDDGGLYWAPIADRDDDPARDAHTWVIMYGLRWLALDERGRLLARWGEELVPVVDKVRTDLAALRERRTRR</sequence>
<keyword evidence="2" id="KW-1185">Reference proteome</keyword>
<proteinExistence type="predicted"/>
<comment type="caution">
    <text evidence="1">The sequence shown here is derived from an EMBL/GenBank/DDBJ whole genome shotgun (WGS) entry which is preliminary data.</text>
</comment>
<dbReference type="RefSeq" id="WP_114126366.1">
    <property type="nucleotide sequence ID" value="NZ_QOUI01000005.1"/>
</dbReference>
<evidence type="ECO:0000313" key="2">
    <source>
        <dbReference type="Proteomes" id="UP000252770"/>
    </source>
</evidence>
<dbReference type="Proteomes" id="UP000252770">
    <property type="component" value="Unassembled WGS sequence"/>
</dbReference>
<accession>A0A367YUN8</accession>
<name>A0A367YUN8_9ACTN</name>
<dbReference type="AlphaFoldDB" id="A0A367YUN8"/>
<reference evidence="1 2" key="1">
    <citation type="submission" date="2018-07" db="EMBL/GenBank/DDBJ databases">
        <title>Desertimonas flava gen. nov. sp. nov.</title>
        <authorList>
            <person name="Liu S."/>
        </authorList>
    </citation>
    <scope>NUCLEOTIDE SEQUENCE [LARGE SCALE GENOMIC DNA]</scope>
    <source>
        <strain evidence="1 2">16Sb5-5</strain>
    </source>
</reference>
<gene>
    <name evidence="1" type="ORF">DT076_09075</name>
</gene>